<feature type="transmembrane region" description="Helical" evidence="7">
    <location>
        <begin position="90"/>
        <end position="108"/>
    </location>
</feature>
<keyword evidence="3 7" id="KW-0812">Transmembrane</keyword>
<feature type="domain" description="Integral membrane protein YccS N-terminal" evidence="8">
    <location>
        <begin position="87"/>
        <end position="301"/>
    </location>
</feature>
<reference evidence="10 11" key="1">
    <citation type="submission" date="2019-04" db="EMBL/GenBank/DDBJ databases">
        <authorList>
            <person name="Hwang J.C."/>
        </authorList>
    </citation>
    <scope>NUCLEOTIDE SEQUENCE [LARGE SCALE GENOMIC DNA]</scope>
    <source>
        <strain evidence="10 11">IMCC35001</strain>
    </source>
</reference>
<keyword evidence="2" id="KW-1003">Cell membrane</keyword>
<evidence type="ECO:0000313" key="10">
    <source>
        <dbReference type="EMBL" id="TKB49474.1"/>
    </source>
</evidence>
<evidence type="ECO:0000256" key="2">
    <source>
        <dbReference type="ARBA" id="ARBA00022475"/>
    </source>
</evidence>
<evidence type="ECO:0000256" key="4">
    <source>
        <dbReference type="ARBA" id="ARBA00022989"/>
    </source>
</evidence>
<dbReference type="PANTHER" id="PTHR30509:SF8">
    <property type="entry name" value="INNER MEMBRANE PROTEIN YCCS"/>
    <property type="match status" value="1"/>
</dbReference>
<dbReference type="InterPro" id="IPR032692">
    <property type="entry name" value="YccS_N"/>
</dbReference>
<dbReference type="InterPro" id="IPR049453">
    <property type="entry name" value="Memb_transporter_dom"/>
</dbReference>
<protein>
    <submittedName>
        <fullName evidence="10">Uncharacterized protein</fullName>
    </submittedName>
</protein>
<comment type="caution">
    <text evidence="10">The sequence shown here is derived from an EMBL/GenBank/DDBJ whole genome shotgun (WGS) entry which is preliminary data.</text>
</comment>
<organism evidence="10 11">
    <name type="scientific">Ferrimonas sediminicola</name>
    <dbReference type="NCBI Taxonomy" id="2569538"/>
    <lineage>
        <taxon>Bacteria</taxon>
        <taxon>Pseudomonadati</taxon>
        <taxon>Pseudomonadota</taxon>
        <taxon>Gammaproteobacteria</taxon>
        <taxon>Alteromonadales</taxon>
        <taxon>Ferrimonadaceae</taxon>
        <taxon>Ferrimonas</taxon>
    </lineage>
</organism>
<comment type="similarity">
    <text evidence="6">Belongs to the YccS/YhfK family.</text>
</comment>
<evidence type="ECO:0000259" key="8">
    <source>
        <dbReference type="Pfam" id="PF12805"/>
    </source>
</evidence>
<proteinExistence type="inferred from homology"/>
<evidence type="ECO:0000256" key="5">
    <source>
        <dbReference type="ARBA" id="ARBA00023136"/>
    </source>
</evidence>
<accession>A0A4V5NV81</accession>
<feature type="domain" description="Integral membrane bound transporter" evidence="9">
    <location>
        <begin position="375"/>
        <end position="497"/>
    </location>
</feature>
<dbReference type="AlphaFoldDB" id="A0A4V5NV81"/>
<dbReference type="Pfam" id="PF12805">
    <property type="entry name" value="FUSC-like"/>
    <property type="match status" value="1"/>
</dbReference>
<feature type="transmembrane region" description="Helical" evidence="7">
    <location>
        <begin position="37"/>
        <end position="54"/>
    </location>
</feature>
<feature type="transmembrane region" description="Helical" evidence="7">
    <location>
        <begin position="485"/>
        <end position="503"/>
    </location>
</feature>
<evidence type="ECO:0000259" key="9">
    <source>
        <dbReference type="Pfam" id="PF13515"/>
    </source>
</evidence>
<dbReference type="Proteomes" id="UP000305674">
    <property type="component" value="Unassembled WGS sequence"/>
</dbReference>
<keyword evidence="4 7" id="KW-1133">Transmembrane helix</keyword>
<evidence type="ECO:0000256" key="3">
    <source>
        <dbReference type="ARBA" id="ARBA00022692"/>
    </source>
</evidence>
<gene>
    <name evidence="10" type="ORF">FCL40_09125</name>
</gene>
<feature type="transmembrane region" description="Helical" evidence="7">
    <location>
        <begin position="139"/>
        <end position="157"/>
    </location>
</feature>
<name>A0A4V5NV81_9GAMM</name>
<dbReference type="GO" id="GO:0005886">
    <property type="term" value="C:plasma membrane"/>
    <property type="evidence" value="ECO:0007669"/>
    <property type="project" value="UniProtKB-SubCell"/>
</dbReference>
<keyword evidence="11" id="KW-1185">Reference proteome</keyword>
<feature type="transmembrane region" description="Helical" evidence="7">
    <location>
        <begin position="12"/>
        <end position="31"/>
    </location>
</feature>
<dbReference type="EMBL" id="SWCI01000004">
    <property type="protein sequence ID" value="TKB49474.1"/>
    <property type="molecule type" value="Genomic_DNA"/>
</dbReference>
<dbReference type="OrthoDB" id="8670769at2"/>
<comment type="subcellular location">
    <subcellularLocation>
        <location evidence="1">Cell membrane</location>
        <topology evidence="1">Multi-pass membrane protein</topology>
    </subcellularLocation>
</comment>
<evidence type="ECO:0000256" key="1">
    <source>
        <dbReference type="ARBA" id="ARBA00004651"/>
    </source>
</evidence>
<keyword evidence="5 7" id="KW-0472">Membrane</keyword>
<feature type="transmembrane region" description="Helical" evidence="7">
    <location>
        <begin position="417"/>
        <end position="443"/>
    </location>
</feature>
<dbReference type="PANTHER" id="PTHR30509">
    <property type="entry name" value="P-HYDROXYBENZOIC ACID EFFLUX PUMP SUBUNIT-RELATED"/>
    <property type="match status" value="1"/>
</dbReference>
<sequence>MPFSFRRWWFNGHINLALRLSSAMLLWLAGAWLVDRFLLGLLSLLALPCVFISGIDQPSPGWGKRLGWSIPLLGGVALLFGTLGAWWPPALIPALMVAGLLLSTLTAFGELSGRTGLAALVMAAMAQVSAGTIPAWQFALGVTLVASWVVLYSDWWFRAQREYPLRQALALSYRRLAVILASRIRWLEDPALGQRFDLPLAEQLALVRRYVAVAKSRNRLTPELYQAFVAAVDLQERLQAIPNPELSRALFAQPGVLPAYRMWVAVTSRRLRQVADHLVTVRPIAEDARLADVEQQLITALLPLQRGRFGSIAPYFVSNARRISRLAQRVAPLYRRPMIGQEPEYDLWHRWRQHLSWSSPIFRGAVRQGLLLALTMGIIQFFGLDKGYWALLSVLLVVRGGIVDTRQRAWQRIWGTVVGLGLAASALSLGLSGSWALALGLALVPPTLSLIPVHHGYSCTLGTVILIMVFEYIAGQGMAVMPLRLLETIIGCAVVLLGYRYLWPQWQGGRQAELRREAMGKLNQYLELLLDAFDGEKISALSLARARRYTYEQGVALTSSFEQMRQEPNYSRHRDSAELIRLYKETQSHLNALAPAARRGVRLLPEQAVVARQVLSGAVKALQQLLQGQGGGQWPRVLEQQRQNLYRMVEEGRVDRTGFVLYQLNLVAERYQQMLAIVARPAPDRH</sequence>
<evidence type="ECO:0000256" key="7">
    <source>
        <dbReference type="SAM" id="Phobius"/>
    </source>
</evidence>
<feature type="transmembrane region" description="Helical" evidence="7">
    <location>
        <begin position="66"/>
        <end position="84"/>
    </location>
</feature>
<evidence type="ECO:0000256" key="6">
    <source>
        <dbReference type="ARBA" id="ARBA00043993"/>
    </source>
</evidence>
<feature type="transmembrane region" description="Helical" evidence="7">
    <location>
        <begin position="388"/>
        <end position="405"/>
    </location>
</feature>
<dbReference type="RefSeq" id="WP_136852964.1">
    <property type="nucleotide sequence ID" value="NZ_SWCI01000004.1"/>
</dbReference>
<dbReference type="Pfam" id="PF13515">
    <property type="entry name" value="FUSC_2"/>
    <property type="match status" value="1"/>
</dbReference>
<evidence type="ECO:0000313" key="11">
    <source>
        <dbReference type="Proteomes" id="UP000305674"/>
    </source>
</evidence>
<feature type="transmembrane region" description="Helical" evidence="7">
    <location>
        <begin position="455"/>
        <end position="473"/>
    </location>
</feature>